<dbReference type="Proteomes" id="UP000076722">
    <property type="component" value="Unassembled WGS sequence"/>
</dbReference>
<dbReference type="InterPro" id="IPR001466">
    <property type="entry name" value="Beta-lactam-related"/>
</dbReference>
<dbReference type="Pfam" id="PF00144">
    <property type="entry name" value="Beta-lactamase"/>
    <property type="match status" value="1"/>
</dbReference>
<dbReference type="SUPFAM" id="SSF56601">
    <property type="entry name" value="beta-lactamase/transpeptidase-like"/>
    <property type="match status" value="1"/>
</dbReference>
<dbReference type="AlphaFoldDB" id="A0A164X0P7"/>
<evidence type="ECO:0000259" key="3">
    <source>
        <dbReference type="Pfam" id="PF00144"/>
    </source>
</evidence>
<reference evidence="4 5" key="1">
    <citation type="journal article" date="2016" name="Mol. Biol. Evol.">
        <title>Comparative Genomics of Early-Diverging Mushroom-Forming Fungi Provides Insights into the Origins of Lignocellulose Decay Capabilities.</title>
        <authorList>
            <person name="Nagy L.G."/>
            <person name="Riley R."/>
            <person name="Tritt A."/>
            <person name="Adam C."/>
            <person name="Daum C."/>
            <person name="Floudas D."/>
            <person name="Sun H."/>
            <person name="Yadav J.S."/>
            <person name="Pangilinan J."/>
            <person name="Larsson K.H."/>
            <person name="Matsuura K."/>
            <person name="Barry K."/>
            <person name="Labutti K."/>
            <person name="Kuo R."/>
            <person name="Ohm R.A."/>
            <person name="Bhattacharya S.S."/>
            <person name="Shirouzu T."/>
            <person name="Yoshinaga Y."/>
            <person name="Martin F.M."/>
            <person name="Grigoriev I.V."/>
            <person name="Hibbett D.S."/>
        </authorList>
    </citation>
    <scope>NUCLEOTIDE SEQUENCE [LARGE SCALE GENOMIC DNA]</scope>
    <source>
        <strain evidence="4 5">HHB9708</strain>
    </source>
</reference>
<protein>
    <submittedName>
        <fullName evidence="4">Beta-lactamase/transpeptidase-like protein</fullName>
    </submittedName>
</protein>
<evidence type="ECO:0000313" key="5">
    <source>
        <dbReference type="Proteomes" id="UP000076722"/>
    </source>
</evidence>
<gene>
    <name evidence="4" type="ORF">SISNIDRAFT_483767</name>
</gene>
<feature type="region of interest" description="Disordered" evidence="2">
    <location>
        <begin position="465"/>
        <end position="486"/>
    </location>
</feature>
<evidence type="ECO:0000256" key="2">
    <source>
        <dbReference type="SAM" id="MobiDB-lite"/>
    </source>
</evidence>
<dbReference type="EMBL" id="KV419401">
    <property type="protein sequence ID" value="KZS95536.1"/>
    <property type="molecule type" value="Genomic_DNA"/>
</dbReference>
<feature type="compositionally biased region" description="Polar residues" evidence="2">
    <location>
        <begin position="476"/>
        <end position="486"/>
    </location>
</feature>
<name>A0A164X0P7_9AGAM</name>
<dbReference type="InterPro" id="IPR050491">
    <property type="entry name" value="AmpC-like"/>
</dbReference>
<comment type="similarity">
    <text evidence="1">Belongs to the peptidase S12 family.</text>
</comment>
<dbReference type="PANTHER" id="PTHR46825">
    <property type="entry name" value="D-ALANYL-D-ALANINE-CARBOXYPEPTIDASE/ENDOPEPTIDASE AMPH"/>
    <property type="match status" value="1"/>
</dbReference>
<dbReference type="InterPro" id="IPR012338">
    <property type="entry name" value="Beta-lactam/transpept-like"/>
</dbReference>
<dbReference type="OrthoDB" id="5946976at2759"/>
<feature type="domain" description="Beta-lactamase-related" evidence="3">
    <location>
        <begin position="103"/>
        <end position="450"/>
    </location>
</feature>
<accession>A0A164X0P7</accession>
<dbReference type="Gene3D" id="3.40.710.10">
    <property type="entry name" value="DD-peptidase/beta-lactamase superfamily"/>
    <property type="match status" value="1"/>
</dbReference>
<evidence type="ECO:0000313" key="4">
    <source>
        <dbReference type="EMBL" id="KZS95536.1"/>
    </source>
</evidence>
<dbReference type="STRING" id="1314777.A0A164X0P7"/>
<keyword evidence="5" id="KW-1185">Reference proteome</keyword>
<dbReference type="PANTHER" id="PTHR46825:SF15">
    <property type="entry name" value="BETA-LACTAMASE-RELATED DOMAIN-CONTAINING PROTEIN"/>
    <property type="match status" value="1"/>
</dbReference>
<evidence type="ECO:0000256" key="1">
    <source>
        <dbReference type="ARBA" id="ARBA00038215"/>
    </source>
</evidence>
<sequence>MFVRLLVRESRSVQLDAAAALTLRACAPITPAQPAIMVRRTFILTSLGVMFPDLVASSSLILSSLSSLFRWQALDVAYPGPNFISNPVGAPILGPEITTFIEEVREKWKAPGVTIAIVRPDGLEEYGGFGKSTEDGDEVDPDTLFSIGSCSKAFASASMGILIDDFAEGRNKTGLPPNLDKLVWSTKVADLLPDDWLLQDKRATESATLIDILTHLSGLPRHDMSYLHGDAPLANARRLRHLEPTYEFREKWQYNNIMYIVATDIIARFSTLNYTSFVEERIFKPLNMSTSSFSEDEADNKGNFSQSWDGFNNRRMPYRFYAEDREVIGGPGGVISSAKDMAKWMKMLLNEGKNAATNETIISHSSFTTITGAHSIVTSRPQWPDTSVMTYGLGWILDSYQGHNRVWHNGGLPGFSTLLHLYPDDGLGIFLSSNGNDKHAVLTASAARIAEDVFGLSHIPWVNRTGSPPPTPELPSANNNSTSPSISQFEGTYHSAGYGNVTLCSQVSSSDECRKLYEEDFRGLLGPELHSDQTLLASYERMWCSHFYFARGTGLQFNSTCVTPFPKGYGADSTPFISSIIPDPLPAQFTVNENGEVNGLAVYETRADYEGCDPDAPWKKAMMWFQKSY</sequence>
<proteinExistence type="inferred from homology"/>
<organism evidence="4 5">
    <name type="scientific">Sistotremastrum niveocremeum HHB9708</name>
    <dbReference type="NCBI Taxonomy" id="1314777"/>
    <lineage>
        <taxon>Eukaryota</taxon>
        <taxon>Fungi</taxon>
        <taxon>Dikarya</taxon>
        <taxon>Basidiomycota</taxon>
        <taxon>Agaricomycotina</taxon>
        <taxon>Agaricomycetes</taxon>
        <taxon>Sistotremastrales</taxon>
        <taxon>Sistotremastraceae</taxon>
        <taxon>Sertulicium</taxon>
        <taxon>Sertulicium niveocremeum</taxon>
    </lineage>
</organism>